<name>A0A815RDZ2_9BILA</name>
<keyword evidence="2" id="KW-0479">Metal-binding</keyword>
<evidence type="ECO:0000313" key="6">
    <source>
        <dbReference type="Proteomes" id="UP000663864"/>
    </source>
</evidence>
<gene>
    <name evidence="5" type="ORF">ZHD862_LOCUS36330</name>
</gene>
<keyword evidence="3" id="KW-0863">Zinc-finger</keyword>
<evidence type="ECO:0000313" key="5">
    <source>
        <dbReference type="EMBL" id="CAF1475504.1"/>
    </source>
</evidence>
<comment type="caution">
    <text evidence="5">The sequence shown here is derived from an EMBL/GenBank/DDBJ whole genome shotgun (WGS) entry which is preliminary data.</text>
</comment>
<evidence type="ECO:0000259" key="4">
    <source>
        <dbReference type="PROSITE" id="PS50966"/>
    </source>
</evidence>
<organism evidence="5 6">
    <name type="scientific">Rotaria sordida</name>
    <dbReference type="NCBI Taxonomy" id="392033"/>
    <lineage>
        <taxon>Eukaryota</taxon>
        <taxon>Metazoa</taxon>
        <taxon>Spiralia</taxon>
        <taxon>Gnathifera</taxon>
        <taxon>Rotifera</taxon>
        <taxon>Eurotatoria</taxon>
        <taxon>Bdelloidea</taxon>
        <taxon>Philodinida</taxon>
        <taxon>Philodinidae</taxon>
        <taxon>Rotaria</taxon>
    </lineage>
</organism>
<dbReference type="Proteomes" id="UP000663864">
    <property type="component" value="Unassembled WGS sequence"/>
</dbReference>
<proteinExistence type="predicted"/>
<feature type="non-terminal residue" evidence="5">
    <location>
        <position position="1"/>
    </location>
</feature>
<feature type="domain" description="SWIM-type" evidence="4">
    <location>
        <begin position="466"/>
        <end position="505"/>
    </location>
</feature>
<evidence type="ECO:0000256" key="1">
    <source>
        <dbReference type="ARBA" id="ARBA00001968"/>
    </source>
</evidence>
<dbReference type="PROSITE" id="PS50966">
    <property type="entry name" value="ZF_SWIM"/>
    <property type="match status" value="1"/>
</dbReference>
<comment type="cofactor">
    <cofactor evidence="1">
        <name>a divalent metal cation</name>
        <dbReference type="ChEBI" id="CHEBI:60240"/>
    </cofactor>
</comment>
<dbReference type="InterPro" id="IPR027806">
    <property type="entry name" value="HARBI1_dom"/>
</dbReference>
<dbReference type="GO" id="GO:0008270">
    <property type="term" value="F:zinc ion binding"/>
    <property type="evidence" value="ECO:0007669"/>
    <property type="project" value="UniProtKB-KW"/>
</dbReference>
<protein>
    <recommendedName>
        <fullName evidence="4">SWIM-type domain-containing protein</fullName>
    </recommendedName>
</protein>
<dbReference type="InterPro" id="IPR007527">
    <property type="entry name" value="Znf_SWIM"/>
</dbReference>
<keyword evidence="3" id="KW-0862">Zinc</keyword>
<reference evidence="5" key="1">
    <citation type="submission" date="2021-02" db="EMBL/GenBank/DDBJ databases">
        <authorList>
            <person name="Nowell W R."/>
        </authorList>
    </citation>
    <scope>NUCLEOTIDE SEQUENCE</scope>
</reference>
<sequence length="549" mass="62672">IKMAIECVCCNTRIDSKNYRPFRGIAMRLFVSARTNMYLPDSGSICNACRMSYLKWRNNTEFISVLNRLEEEPNESIMDIDDKNDDDNNESVIAAPSNDAVGTNVVTLPLNISVSSHHRCVVCREDMNSTCTVPDEDRDLLFMQSNIFIPKGSRCCPDHVVDGRLINDDLNKIRPREIMQISFSSTDILTWNNELQRRTYNIHKHRSLVKPLLITTTTGYIIAAYGPYLSDNSNNDAAIQKDILIKNKDGILNWIAEHDLAVVDRGFRDSTGMMRALGLDVCMPDFLNGRHRFDALEANRSRFISKIRWVVESANGRVKHFKWLNQTIQNTTIPQIRDYLQIACALINAYRAPAISSFSNDDQIATKMLAHLHEPNLLRTRLNNEVLRWSKNDASNLVGFPILTIDQIRLITVGIFQLKQARAYSEEHCSTTDLDNQADFPLQTCNTDGQLIRIRFQSRHSNAKSYYTYIQFSTEEVLNSCCDCPIGDRQVGVCAHRAAAIWFLAYQRHQNDISRNQPSGSYLRLLDDSELIDDFVESSDEDDLLYSLS</sequence>
<evidence type="ECO:0000256" key="3">
    <source>
        <dbReference type="PROSITE-ProRule" id="PRU00325"/>
    </source>
</evidence>
<dbReference type="EMBL" id="CAJNOT010005807">
    <property type="protein sequence ID" value="CAF1475504.1"/>
    <property type="molecule type" value="Genomic_DNA"/>
</dbReference>
<evidence type="ECO:0000256" key="2">
    <source>
        <dbReference type="ARBA" id="ARBA00022723"/>
    </source>
</evidence>
<dbReference type="AlphaFoldDB" id="A0A815RDZ2"/>
<dbReference type="PANTHER" id="PTHR23080">
    <property type="entry name" value="THAP DOMAIN PROTEIN"/>
    <property type="match status" value="1"/>
</dbReference>
<accession>A0A815RDZ2</accession>
<dbReference type="Pfam" id="PF13359">
    <property type="entry name" value="DDE_Tnp_4"/>
    <property type="match status" value="1"/>
</dbReference>